<keyword evidence="5" id="KW-1003">Cell membrane</keyword>
<evidence type="ECO:0000256" key="2">
    <source>
        <dbReference type="ARBA" id="ARBA00008417"/>
    </source>
</evidence>
<feature type="transmembrane region" description="Helical" evidence="10">
    <location>
        <begin position="277"/>
        <end position="297"/>
    </location>
</feature>
<dbReference type="GO" id="GO:0015297">
    <property type="term" value="F:antiporter activity"/>
    <property type="evidence" value="ECO:0007669"/>
    <property type="project" value="InterPro"/>
</dbReference>
<dbReference type="GO" id="GO:0042910">
    <property type="term" value="F:xenobiotic transmembrane transporter activity"/>
    <property type="evidence" value="ECO:0007669"/>
    <property type="project" value="InterPro"/>
</dbReference>
<feature type="transmembrane region" description="Helical" evidence="10">
    <location>
        <begin position="358"/>
        <end position="376"/>
    </location>
</feature>
<dbReference type="InterPro" id="IPR048279">
    <property type="entry name" value="MdtK-like"/>
</dbReference>
<evidence type="ECO:0000256" key="10">
    <source>
        <dbReference type="SAM" id="Phobius"/>
    </source>
</evidence>
<evidence type="ECO:0000256" key="1">
    <source>
        <dbReference type="ARBA" id="ARBA00004651"/>
    </source>
</evidence>
<dbReference type="EMBL" id="FMVM01000031">
    <property type="protein sequence ID" value="SCZ13947.1"/>
    <property type="molecule type" value="Genomic_DNA"/>
</dbReference>
<feature type="transmembrane region" description="Helical" evidence="10">
    <location>
        <begin position="95"/>
        <end position="115"/>
    </location>
</feature>
<dbReference type="GO" id="GO:0005886">
    <property type="term" value="C:plasma membrane"/>
    <property type="evidence" value="ECO:0007669"/>
    <property type="project" value="UniProtKB-SubCell"/>
</dbReference>
<dbReference type="NCBIfam" id="TIGR00797">
    <property type="entry name" value="matE"/>
    <property type="match status" value="1"/>
</dbReference>
<keyword evidence="8 10" id="KW-0472">Membrane</keyword>
<sequence>MSTNWTHPLERQTVGKAFISYLVPSVLGMLVIAFNFIIDGIMVGHKLGSTAMAGIGIASPVYTLFVAMSLWIGMGGATLYSNHMGRKENQKAKEVFTKSIILISLVTVVIGYTAFTFKDKLVYALGANADTFPFASDYMNIMLLFGFVFTIENALSVFVRNDGGPNTSMYAQITFAVANIVINYITLYVLEWGVRGVALGTIVSAALALLVLFSHFFKKSNNLTFTRFTWSTKLLCMIALIGFPSFLAELGMSVFSVSHNISTERIGGTDGVASFTVLNYIHGVVLMAFLGLASAAQPLISYYHGAQRMEQVQETIRIAVKTALTCGVVLLLIVQVGAPYFVQIFGNFSSSVTDNAVYGLRIFTIAYVFMGVNFVMSTYFQSIGNAKMAIWITAAREMIIMIALIAILPSFLGVTGVWLAVPLSEMIVLITIALYYRKRSLTERLNLLQAK</sequence>
<feature type="transmembrane region" description="Helical" evidence="10">
    <location>
        <begin position="196"/>
        <end position="213"/>
    </location>
</feature>
<proteinExistence type="inferred from homology"/>
<dbReference type="RefSeq" id="WP_090924899.1">
    <property type="nucleotide sequence ID" value="NZ_FMVM01000031.1"/>
</dbReference>
<dbReference type="GO" id="GO:0046677">
    <property type="term" value="P:response to antibiotic"/>
    <property type="evidence" value="ECO:0007669"/>
    <property type="project" value="UniProtKB-KW"/>
</dbReference>
<accession>A0A1G5LLZ5</accession>
<evidence type="ECO:0000256" key="4">
    <source>
        <dbReference type="ARBA" id="ARBA00022448"/>
    </source>
</evidence>
<feature type="transmembrane region" description="Helical" evidence="10">
    <location>
        <begin position="138"/>
        <end position="158"/>
    </location>
</feature>
<keyword evidence="9" id="KW-0046">Antibiotic resistance</keyword>
<dbReference type="PANTHER" id="PTHR43823">
    <property type="entry name" value="SPORULATION PROTEIN YKVU"/>
    <property type="match status" value="1"/>
</dbReference>
<evidence type="ECO:0000256" key="6">
    <source>
        <dbReference type="ARBA" id="ARBA00022692"/>
    </source>
</evidence>
<dbReference type="PANTHER" id="PTHR43823:SF4">
    <property type="entry name" value="SPORULATION PROTEIN YKVU"/>
    <property type="match status" value="1"/>
</dbReference>
<keyword evidence="7 10" id="KW-1133">Transmembrane helix</keyword>
<protein>
    <recommendedName>
        <fullName evidence="3">Multidrug export protein MepA</fullName>
    </recommendedName>
</protein>
<keyword evidence="4" id="KW-0813">Transport</keyword>
<dbReference type="InterPro" id="IPR002528">
    <property type="entry name" value="MATE_fam"/>
</dbReference>
<dbReference type="STRING" id="582692.SAMN05720606_1312"/>
<dbReference type="PIRSF" id="PIRSF006603">
    <property type="entry name" value="DinF"/>
    <property type="match status" value="1"/>
</dbReference>
<evidence type="ECO:0000313" key="12">
    <source>
        <dbReference type="Proteomes" id="UP000198538"/>
    </source>
</evidence>
<name>A0A1G5LLZ5_9BACL</name>
<feature type="transmembrane region" description="Helical" evidence="10">
    <location>
        <begin position="417"/>
        <end position="436"/>
    </location>
</feature>
<evidence type="ECO:0000256" key="9">
    <source>
        <dbReference type="ARBA" id="ARBA00023251"/>
    </source>
</evidence>
<dbReference type="InterPro" id="IPR045070">
    <property type="entry name" value="MATE_MepA-like"/>
</dbReference>
<feature type="transmembrane region" description="Helical" evidence="10">
    <location>
        <begin position="318"/>
        <end position="338"/>
    </location>
</feature>
<dbReference type="InterPro" id="IPR051327">
    <property type="entry name" value="MATE_MepA_subfamily"/>
</dbReference>
<evidence type="ECO:0000256" key="7">
    <source>
        <dbReference type="ARBA" id="ARBA00022989"/>
    </source>
</evidence>
<evidence type="ECO:0000256" key="8">
    <source>
        <dbReference type="ARBA" id="ARBA00023136"/>
    </source>
</evidence>
<comment type="subcellular location">
    <subcellularLocation>
        <location evidence="1">Cell membrane</location>
        <topology evidence="1">Multi-pass membrane protein</topology>
    </subcellularLocation>
</comment>
<evidence type="ECO:0000256" key="5">
    <source>
        <dbReference type="ARBA" id="ARBA00022475"/>
    </source>
</evidence>
<dbReference type="Pfam" id="PF01554">
    <property type="entry name" value="MatE"/>
    <property type="match status" value="2"/>
</dbReference>
<dbReference type="Proteomes" id="UP000198538">
    <property type="component" value="Unassembled WGS sequence"/>
</dbReference>
<gene>
    <name evidence="11" type="ORF">SAMN05720606_1312</name>
</gene>
<feature type="transmembrane region" description="Helical" evidence="10">
    <location>
        <begin position="18"/>
        <end position="38"/>
    </location>
</feature>
<feature type="transmembrane region" description="Helical" evidence="10">
    <location>
        <begin position="50"/>
        <end position="74"/>
    </location>
</feature>
<feature type="transmembrane region" description="Helical" evidence="10">
    <location>
        <begin position="170"/>
        <end position="190"/>
    </location>
</feature>
<reference evidence="12" key="1">
    <citation type="submission" date="2016-10" db="EMBL/GenBank/DDBJ databases">
        <authorList>
            <person name="Varghese N."/>
            <person name="Submissions S."/>
        </authorList>
    </citation>
    <scope>NUCLEOTIDE SEQUENCE [LARGE SCALE GENOMIC DNA]</scope>
    <source>
        <strain evidence="12">BL9</strain>
    </source>
</reference>
<keyword evidence="6 10" id="KW-0812">Transmembrane</keyword>
<feature type="transmembrane region" description="Helical" evidence="10">
    <location>
        <begin position="234"/>
        <end position="257"/>
    </location>
</feature>
<comment type="similarity">
    <text evidence="2">Belongs to the multi antimicrobial extrusion (MATE) (TC 2.A.66.1) family. MepA subfamily.</text>
</comment>
<feature type="transmembrane region" description="Helical" evidence="10">
    <location>
        <begin position="388"/>
        <end position="411"/>
    </location>
</feature>
<evidence type="ECO:0000313" key="11">
    <source>
        <dbReference type="EMBL" id="SCZ13947.1"/>
    </source>
</evidence>
<keyword evidence="12" id="KW-1185">Reference proteome</keyword>
<dbReference type="CDD" id="cd13143">
    <property type="entry name" value="MATE_MepA_like"/>
    <property type="match status" value="1"/>
</dbReference>
<organism evidence="11 12">
    <name type="scientific">Paenibacillus polysaccharolyticus</name>
    <dbReference type="NCBI Taxonomy" id="582692"/>
    <lineage>
        <taxon>Bacteria</taxon>
        <taxon>Bacillati</taxon>
        <taxon>Bacillota</taxon>
        <taxon>Bacilli</taxon>
        <taxon>Bacillales</taxon>
        <taxon>Paenibacillaceae</taxon>
        <taxon>Paenibacillus</taxon>
    </lineage>
</organism>
<dbReference type="AlphaFoldDB" id="A0A1G5LLZ5"/>
<evidence type="ECO:0000256" key="3">
    <source>
        <dbReference type="ARBA" id="ARBA00022106"/>
    </source>
</evidence>